<evidence type="ECO:0000256" key="3">
    <source>
        <dbReference type="ARBA" id="ARBA00023015"/>
    </source>
</evidence>
<dbReference type="GO" id="GO:0006355">
    <property type="term" value="P:regulation of DNA-templated transcription"/>
    <property type="evidence" value="ECO:0007669"/>
    <property type="project" value="InterPro"/>
</dbReference>
<dbReference type="Proteomes" id="UP000275401">
    <property type="component" value="Unassembled WGS sequence"/>
</dbReference>
<dbReference type="InterPro" id="IPR005158">
    <property type="entry name" value="BTAD"/>
</dbReference>
<comment type="similarity">
    <text evidence="1">Belongs to the AfsR/DnrI/RedD regulatory family.</text>
</comment>
<dbReference type="InterPro" id="IPR001867">
    <property type="entry name" value="OmpR/PhoB-type_DNA-bd"/>
</dbReference>
<dbReference type="Gene3D" id="1.25.40.10">
    <property type="entry name" value="Tetratricopeptide repeat domain"/>
    <property type="match status" value="1"/>
</dbReference>
<evidence type="ECO:0000256" key="4">
    <source>
        <dbReference type="ARBA" id="ARBA00023125"/>
    </source>
</evidence>
<dbReference type="SMART" id="SM00862">
    <property type="entry name" value="Trans_reg_C"/>
    <property type="match status" value="1"/>
</dbReference>
<evidence type="ECO:0000313" key="9">
    <source>
        <dbReference type="Proteomes" id="UP000275401"/>
    </source>
</evidence>
<name>A0A3M8U4L1_9ACTN</name>
<keyword evidence="3" id="KW-0805">Transcription regulation</keyword>
<dbReference type="PANTHER" id="PTHR35807">
    <property type="entry name" value="TRANSCRIPTIONAL REGULATOR REDD-RELATED"/>
    <property type="match status" value="1"/>
</dbReference>
<gene>
    <name evidence="8" type="ORF">EEJ42_36205</name>
</gene>
<dbReference type="InterPro" id="IPR051677">
    <property type="entry name" value="AfsR-DnrI-RedD_regulator"/>
</dbReference>
<comment type="caution">
    <text evidence="8">The sequence shown here is derived from an EMBL/GenBank/DDBJ whole genome shotgun (WGS) entry which is preliminary data.</text>
</comment>
<evidence type="ECO:0000256" key="1">
    <source>
        <dbReference type="ARBA" id="ARBA00005820"/>
    </source>
</evidence>
<evidence type="ECO:0000256" key="2">
    <source>
        <dbReference type="ARBA" id="ARBA00023012"/>
    </source>
</evidence>
<dbReference type="Gene3D" id="1.10.10.10">
    <property type="entry name" value="Winged helix-like DNA-binding domain superfamily/Winged helix DNA-binding domain"/>
    <property type="match status" value="1"/>
</dbReference>
<proteinExistence type="inferred from homology"/>
<keyword evidence="2" id="KW-0902">Two-component regulatory system</keyword>
<evidence type="ECO:0000259" key="7">
    <source>
        <dbReference type="PROSITE" id="PS51755"/>
    </source>
</evidence>
<feature type="domain" description="OmpR/PhoB-type" evidence="7">
    <location>
        <begin position="1"/>
        <end position="92"/>
    </location>
</feature>
<dbReference type="SUPFAM" id="SSF46894">
    <property type="entry name" value="C-terminal effector domain of the bipartite response regulators"/>
    <property type="match status" value="1"/>
</dbReference>
<dbReference type="PROSITE" id="PS51755">
    <property type="entry name" value="OMPR_PHOB"/>
    <property type="match status" value="1"/>
</dbReference>
<dbReference type="InterPro" id="IPR011990">
    <property type="entry name" value="TPR-like_helical_dom_sf"/>
</dbReference>
<dbReference type="InterPro" id="IPR036388">
    <property type="entry name" value="WH-like_DNA-bd_sf"/>
</dbReference>
<dbReference type="AlphaFoldDB" id="A0A3M8U4L1"/>
<dbReference type="Pfam" id="PF03704">
    <property type="entry name" value="BTAD"/>
    <property type="match status" value="1"/>
</dbReference>
<dbReference type="GO" id="GO:0003677">
    <property type="term" value="F:DNA binding"/>
    <property type="evidence" value="ECO:0007669"/>
    <property type="project" value="UniProtKB-UniRule"/>
</dbReference>
<dbReference type="InterPro" id="IPR016032">
    <property type="entry name" value="Sig_transdc_resp-reg_C-effctor"/>
</dbReference>
<dbReference type="RefSeq" id="WP_281291587.1">
    <property type="nucleotide sequence ID" value="NZ_RIBZ01000699.1"/>
</dbReference>
<evidence type="ECO:0000313" key="8">
    <source>
        <dbReference type="EMBL" id="RNF98460.1"/>
    </source>
</evidence>
<dbReference type="PANTHER" id="PTHR35807:SF1">
    <property type="entry name" value="TRANSCRIPTIONAL REGULATOR REDD"/>
    <property type="match status" value="1"/>
</dbReference>
<organism evidence="8 9">
    <name type="scientific">Streptomyces botrytidirepellens</name>
    <dbReference type="NCBI Taxonomy" id="2486417"/>
    <lineage>
        <taxon>Bacteria</taxon>
        <taxon>Bacillati</taxon>
        <taxon>Actinomycetota</taxon>
        <taxon>Actinomycetes</taxon>
        <taxon>Kitasatosporales</taxon>
        <taxon>Streptomycetaceae</taxon>
        <taxon>Streptomyces</taxon>
    </lineage>
</organism>
<protein>
    <submittedName>
        <fullName evidence="8">LuxR family transcriptional regulator</fullName>
    </submittedName>
</protein>
<reference evidence="8 9" key="1">
    <citation type="submission" date="2018-11" db="EMBL/GenBank/DDBJ databases">
        <title>The Potential of Streptomyces as Biocontrol Agents against the Tomato grey mould, Botrytis cinerea (Gray mold) Frontiers in Microbiology.</title>
        <authorList>
            <person name="Li D."/>
        </authorList>
    </citation>
    <scope>NUCLEOTIDE SEQUENCE [LARGE SCALE GENOMIC DNA]</scope>
    <source>
        <strain evidence="8 9">NEAU-LD23</strain>
    </source>
</reference>
<accession>A0A3M8U4L1</accession>
<feature type="DNA-binding region" description="OmpR/PhoB-type" evidence="6">
    <location>
        <begin position="1"/>
        <end position="92"/>
    </location>
</feature>
<dbReference type="GO" id="GO:0000160">
    <property type="term" value="P:phosphorelay signal transduction system"/>
    <property type="evidence" value="ECO:0007669"/>
    <property type="project" value="UniProtKB-KW"/>
</dbReference>
<dbReference type="EMBL" id="RIBZ01000699">
    <property type="protein sequence ID" value="RNF98460.1"/>
    <property type="molecule type" value="Genomic_DNA"/>
</dbReference>
<evidence type="ECO:0000256" key="5">
    <source>
        <dbReference type="ARBA" id="ARBA00023163"/>
    </source>
</evidence>
<dbReference type="SUPFAM" id="SSF48452">
    <property type="entry name" value="TPR-like"/>
    <property type="match status" value="1"/>
</dbReference>
<keyword evidence="4 6" id="KW-0238">DNA-binding</keyword>
<sequence>MRYLILGTTEVRDEHGNPLSLGGPRIRALLAVLALRAARPGPIPVDVLIDEVWATEPPHDAPAALQALVGRLRRAIGREAVVSSPGGYRLATAAPRDDVDLLRFERLAGDGMRALDAGDPHSAATTLRRALALWRGP</sequence>
<keyword evidence="9" id="KW-1185">Reference proteome</keyword>
<keyword evidence="5" id="KW-0804">Transcription</keyword>
<evidence type="ECO:0000256" key="6">
    <source>
        <dbReference type="PROSITE-ProRule" id="PRU01091"/>
    </source>
</evidence>
<feature type="non-terminal residue" evidence="8">
    <location>
        <position position="137"/>
    </location>
</feature>